<accession>A0A6S7CJ60</accession>
<reference evidence="1 2" key="1">
    <citation type="submission" date="2020-04" db="EMBL/GenBank/DDBJ databases">
        <authorList>
            <person name="De Canck E."/>
        </authorList>
    </citation>
    <scope>NUCLEOTIDE SEQUENCE [LARGE SCALE GENOMIC DNA]</scope>
    <source>
        <strain evidence="1 2">LMG 28614</strain>
    </source>
</reference>
<dbReference type="AlphaFoldDB" id="A0A6S7CJ60"/>
<dbReference type="Gene3D" id="3.20.20.80">
    <property type="entry name" value="Glycosidases"/>
    <property type="match status" value="1"/>
</dbReference>
<keyword evidence="2" id="KW-1185">Reference proteome</keyword>
<organism evidence="1 2">
    <name type="scientific">Paraburkholderia ultramafica</name>
    <dbReference type="NCBI Taxonomy" id="1544867"/>
    <lineage>
        <taxon>Bacteria</taxon>
        <taxon>Pseudomonadati</taxon>
        <taxon>Pseudomonadota</taxon>
        <taxon>Betaproteobacteria</taxon>
        <taxon>Burkholderiales</taxon>
        <taxon>Burkholderiaceae</taxon>
        <taxon>Paraburkholderia</taxon>
    </lineage>
</organism>
<evidence type="ECO:0000313" key="2">
    <source>
        <dbReference type="Proteomes" id="UP000494365"/>
    </source>
</evidence>
<dbReference type="SUPFAM" id="SSF51445">
    <property type="entry name" value="(Trans)glycosidases"/>
    <property type="match status" value="1"/>
</dbReference>
<gene>
    <name evidence="1" type="ORF">LMG28614_07316</name>
</gene>
<proteinExistence type="predicted"/>
<name>A0A6S7CJ60_9BURK</name>
<dbReference type="Proteomes" id="UP000494365">
    <property type="component" value="Unassembled WGS sequence"/>
</dbReference>
<dbReference type="InterPro" id="IPR017853">
    <property type="entry name" value="GH"/>
</dbReference>
<sequence>MVPTRSLRRTTLGAALVMTAPATPMLFQGHEFLSAGAFREDEPLDWSRCDAYPGLVDLHRDLIRLRRNWFDTTRGLRGACAAGRCHVWYRPSRCRQKP</sequence>
<dbReference type="EMBL" id="CADIKK010000146">
    <property type="protein sequence ID" value="CAB3810657.1"/>
    <property type="molecule type" value="Genomic_DNA"/>
</dbReference>
<evidence type="ECO:0000313" key="1">
    <source>
        <dbReference type="EMBL" id="CAB3810657.1"/>
    </source>
</evidence>
<protein>
    <submittedName>
        <fullName evidence="1">Uncharacterized protein</fullName>
    </submittedName>
</protein>